<feature type="compositionally biased region" description="Low complexity" evidence="1">
    <location>
        <begin position="180"/>
        <end position="217"/>
    </location>
</feature>
<keyword evidence="4" id="KW-1185">Reference proteome</keyword>
<evidence type="ECO:0000256" key="1">
    <source>
        <dbReference type="SAM" id="MobiDB-lite"/>
    </source>
</evidence>
<feature type="signal peptide" evidence="2">
    <location>
        <begin position="1"/>
        <end position="24"/>
    </location>
</feature>
<keyword evidence="2" id="KW-0732">Signal</keyword>
<protein>
    <recommendedName>
        <fullName evidence="5">Secreted protein</fullName>
    </recommendedName>
</protein>
<dbReference type="EMBL" id="AYXG01000032">
    <property type="protein sequence ID" value="EWC63821.1"/>
    <property type="molecule type" value="Genomic_DNA"/>
</dbReference>
<feature type="chain" id="PRO_5039382676" description="Secreted protein" evidence="2">
    <location>
        <begin position="25"/>
        <end position="217"/>
    </location>
</feature>
<evidence type="ECO:0000313" key="4">
    <source>
        <dbReference type="Proteomes" id="UP000019277"/>
    </source>
</evidence>
<evidence type="ECO:0008006" key="5">
    <source>
        <dbReference type="Google" id="ProtNLM"/>
    </source>
</evidence>
<dbReference type="Proteomes" id="UP000019277">
    <property type="component" value="Unassembled WGS sequence"/>
</dbReference>
<dbReference type="PROSITE" id="PS51318">
    <property type="entry name" value="TAT"/>
    <property type="match status" value="1"/>
</dbReference>
<feature type="region of interest" description="Disordered" evidence="1">
    <location>
        <begin position="168"/>
        <end position="217"/>
    </location>
</feature>
<evidence type="ECO:0000256" key="2">
    <source>
        <dbReference type="SAM" id="SignalP"/>
    </source>
</evidence>
<dbReference type="RefSeq" id="WP_035278880.1">
    <property type="nucleotide sequence ID" value="NZ_AYXG01000032.1"/>
</dbReference>
<proteinExistence type="predicted"/>
<accession>W7J4A2</accession>
<dbReference type="AlphaFoldDB" id="W7J4A2"/>
<dbReference type="InterPro" id="IPR006311">
    <property type="entry name" value="TAT_signal"/>
</dbReference>
<reference evidence="3 4" key="1">
    <citation type="journal article" date="2014" name="Genome Announc.">
        <title>Draft Genome Sequence of the Antitrypanosomally Active Sponge-Associated Bacterium Actinokineospora sp. Strain EG49.</title>
        <authorList>
            <person name="Harjes J."/>
            <person name="Ryu T."/>
            <person name="Abdelmohsen U.R."/>
            <person name="Moitinho-Silva L."/>
            <person name="Horn H."/>
            <person name="Ravasi T."/>
            <person name="Hentschel U."/>
        </authorList>
    </citation>
    <scope>NUCLEOTIDE SEQUENCE [LARGE SCALE GENOMIC DNA]</scope>
    <source>
        <strain evidence="3 4">EG49</strain>
    </source>
</reference>
<organism evidence="3 4">
    <name type="scientific">Actinokineospora spheciospongiae</name>
    <dbReference type="NCBI Taxonomy" id="909613"/>
    <lineage>
        <taxon>Bacteria</taxon>
        <taxon>Bacillati</taxon>
        <taxon>Actinomycetota</taxon>
        <taxon>Actinomycetes</taxon>
        <taxon>Pseudonocardiales</taxon>
        <taxon>Pseudonocardiaceae</taxon>
        <taxon>Actinokineospora</taxon>
    </lineage>
</organism>
<evidence type="ECO:0000313" key="3">
    <source>
        <dbReference type="EMBL" id="EWC63821.1"/>
    </source>
</evidence>
<sequence>MPTRRALAACAVTAGLLGGATALAAAAPPAATADAPWALVARTTAECLGTPTTELPALPGLAAIEVPRDLARLQAPGSGTCFAEAAAAATNPIKALVDQATAPAGARAAAPTALIGELLTDPCAGTRVKSGIKAVTALVDVGAKDTAVLGTPEKVDCVRNSAEPAAEPLRNLITNGAGQSSPAPTSAASSSTPSSSGTSPARPTSSAPTGSSAPAAP</sequence>
<comment type="caution">
    <text evidence="3">The sequence shown here is derived from an EMBL/GenBank/DDBJ whole genome shotgun (WGS) entry which is preliminary data.</text>
</comment>
<gene>
    <name evidence="3" type="ORF">UO65_0845</name>
</gene>
<name>W7J4A2_9PSEU</name>